<organism evidence="2">
    <name type="scientific">freshwater metagenome</name>
    <dbReference type="NCBI Taxonomy" id="449393"/>
    <lineage>
        <taxon>unclassified sequences</taxon>
        <taxon>metagenomes</taxon>
        <taxon>ecological metagenomes</taxon>
    </lineage>
</organism>
<proteinExistence type="predicted"/>
<dbReference type="SUPFAM" id="SSF51658">
    <property type="entry name" value="Xylose isomerase-like"/>
    <property type="match status" value="1"/>
</dbReference>
<dbReference type="InterPro" id="IPR050312">
    <property type="entry name" value="IolE/XylAMocC-like"/>
</dbReference>
<evidence type="ECO:0000259" key="1">
    <source>
        <dbReference type="Pfam" id="PF01261"/>
    </source>
</evidence>
<sequence length="308" mass="32784">MNNQIPTRFEPHDLAGRLGLNVPREAWPTNRTLGAHAGAGFRWIQMHAPPGPVVVDRVAARRHARSLRGLLEPTGLRLIIHAPDTLSAGTPEGDRAVAGVLEHAAEAGAEIIVYHGLNFPLLDGPQGRTARERAALEEASLQVLLQRAHALGMRVAIENLAPVYAGPARLCHDPLAVRDLVRRLESPAAGMLLDIGHLNITSDEHRSDSAAIATACAADVVLFHLHDNFGARRRMIDAAGVDPLRLDLHLAPGAGTVPWAQLAPTLEGHDAPLLLEVQPQHRPPLADLQRQAAGLISAATAASTPVAV</sequence>
<dbReference type="InterPro" id="IPR036237">
    <property type="entry name" value="Xyl_isomerase-like_sf"/>
</dbReference>
<dbReference type="Gene3D" id="3.20.20.150">
    <property type="entry name" value="Divalent-metal-dependent TIM barrel enzymes"/>
    <property type="match status" value="1"/>
</dbReference>
<dbReference type="EMBL" id="CAFBMX010000002">
    <property type="protein sequence ID" value="CAB4919956.1"/>
    <property type="molecule type" value="Genomic_DNA"/>
</dbReference>
<gene>
    <name evidence="2" type="ORF">UFOPK3674_00486</name>
</gene>
<dbReference type="PANTHER" id="PTHR12110:SF21">
    <property type="entry name" value="XYLOSE ISOMERASE-LIKE TIM BARREL DOMAIN-CONTAINING PROTEIN"/>
    <property type="match status" value="1"/>
</dbReference>
<feature type="domain" description="Xylose isomerase-like TIM barrel" evidence="1">
    <location>
        <begin position="37"/>
        <end position="284"/>
    </location>
</feature>
<dbReference type="Pfam" id="PF01261">
    <property type="entry name" value="AP_endonuc_2"/>
    <property type="match status" value="1"/>
</dbReference>
<evidence type="ECO:0000313" key="2">
    <source>
        <dbReference type="EMBL" id="CAB4919956.1"/>
    </source>
</evidence>
<reference evidence="2" key="1">
    <citation type="submission" date="2020-05" db="EMBL/GenBank/DDBJ databases">
        <authorList>
            <person name="Chiriac C."/>
            <person name="Salcher M."/>
            <person name="Ghai R."/>
            <person name="Kavagutti S V."/>
        </authorList>
    </citation>
    <scope>NUCLEOTIDE SEQUENCE</scope>
</reference>
<protein>
    <submittedName>
        <fullName evidence="2">Unannotated protein</fullName>
    </submittedName>
</protein>
<dbReference type="InterPro" id="IPR013022">
    <property type="entry name" value="Xyl_isomerase-like_TIM-brl"/>
</dbReference>
<accession>A0A6J7HNF7</accession>
<name>A0A6J7HNF7_9ZZZZ</name>
<dbReference type="PANTHER" id="PTHR12110">
    <property type="entry name" value="HYDROXYPYRUVATE ISOMERASE"/>
    <property type="match status" value="1"/>
</dbReference>
<dbReference type="AlphaFoldDB" id="A0A6J7HNF7"/>